<organism evidence="1">
    <name type="scientific">uncultured Caudovirales phage</name>
    <dbReference type="NCBI Taxonomy" id="2100421"/>
    <lineage>
        <taxon>Viruses</taxon>
        <taxon>Duplodnaviria</taxon>
        <taxon>Heunggongvirae</taxon>
        <taxon>Uroviricota</taxon>
        <taxon>Caudoviricetes</taxon>
        <taxon>Peduoviridae</taxon>
        <taxon>Maltschvirus</taxon>
        <taxon>Maltschvirus maltsch</taxon>
    </lineage>
</organism>
<name>A0A6J5RGA8_9CAUD</name>
<evidence type="ECO:0000313" key="1">
    <source>
        <dbReference type="EMBL" id="CAB4196590.1"/>
    </source>
</evidence>
<gene>
    <name evidence="1" type="ORF">UFOVP1290_110</name>
</gene>
<dbReference type="EMBL" id="LR797252">
    <property type="protein sequence ID" value="CAB4196590.1"/>
    <property type="molecule type" value="Genomic_DNA"/>
</dbReference>
<protein>
    <submittedName>
        <fullName evidence="1">Uncharacterized protein</fullName>
    </submittedName>
</protein>
<sequence length="229" mass="27298">MKLNEFLHFNHNCPVCNNKLTLYLQMTDSILFKAEKECLPQSTNYKFIPFKCVSQETELDSSYINLFDYGTYFETSFSDNLIAKEAKLRKMYFFFLCNEGGFEEHYGDYEINVTPACYYRSTSFMEYREQPKGYELENLIKDEGFINQEEVFSFIKNSNNIDNIYILQLNGPSNKTNFIYFTANEEQKNDKNYDPKLFEKEFILGNRPNFDLNERDKLLDRMSSWINFS</sequence>
<reference evidence="1" key="1">
    <citation type="submission" date="2020-05" db="EMBL/GenBank/DDBJ databases">
        <authorList>
            <person name="Chiriac C."/>
            <person name="Salcher M."/>
            <person name="Ghai R."/>
            <person name="Kavagutti S V."/>
        </authorList>
    </citation>
    <scope>NUCLEOTIDE SEQUENCE</scope>
</reference>
<proteinExistence type="predicted"/>
<accession>A0A6J5RGA8</accession>